<dbReference type="SUPFAM" id="SSF160355">
    <property type="entry name" value="Bacterial polysaccharide co-polymerase-like"/>
    <property type="match status" value="1"/>
</dbReference>
<dbReference type="EMBL" id="ANNX02000047">
    <property type="protein sequence ID" value="KYC36126.1"/>
    <property type="molecule type" value="Genomic_DNA"/>
</dbReference>
<evidence type="ECO:0000313" key="3">
    <source>
        <dbReference type="Proteomes" id="UP000076925"/>
    </source>
</evidence>
<proteinExistence type="predicted"/>
<accession>A0A139WUL3</accession>
<keyword evidence="3" id="KW-1185">Reference proteome</keyword>
<dbReference type="InterPro" id="IPR049250">
    <property type="entry name" value="DUF6883"/>
</dbReference>
<feature type="domain" description="DUF6883" evidence="1">
    <location>
        <begin position="25"/>
        <end position="119"/>
    </location>
</feature>
<dbReference type="Proteomes" id="UP000076925">
    <property type="component" value="Unassembled WGS sequence"/>
</dbReference>
<comment type="caution">
    <text evidence="2">The sequence shown here is derived from an EMBL/GenBank/DDBJ whole genome shotgun (WGS) entry which is preliminary data.</text>
</comment>
<evidence type="ECO:0000259" key="1">
    <source>
        <dbReference type="Pfam" id="PF21814"/>
    </source>
</evidence>
<dbReference type="OrthoDB" id="517424at2"/>
<dbReference type="Pfam" id="PF21814">
    <property type="entry name" value="DUF6883"/>
    <property type="match status" value="1"/>
</dbReference>
<sequence length="126" mass="14277">MNNPGGETDNEEQVTEWEATHFTGDLRKFSDYVLVPNHKTGKDKIFIDTLGFRPNSNEDAQELLSTYISQAQAKFNQKDYVVGEKDRYGQRCTIVVEIRGKRLLTGWILSTDGTLKLATPFSGFAR</sequence>
<dbReference type="STRING" id="128403.WA1_41030"/>
<dbReference type="RefSeq" id="WP_017742820.1">
    <property type="nucleotide sequence ID" value="NZ_KQ976354.1"/>
</dbReference>
<reference evidence="2 3" key="1">
    <citation type="journal article" date="2013" name="Genome Biol. Evol.">
        <title>Genomes of Stigonematalean cyanobacteria (subsection V) and the evolution of oxygenic photosynthesis from prokaryotes to plastids.</title>
        <authorList>
            <person name="Dagan T."/>
            <person name="Roettger M."/>
            <person name="Stucken K."/>
            <person name="Landan G."/>
            <person name="Koch R."/>
            <person name="Major P."/>
            <person name="Gould S.B."/>
            <person name="Goremykin V.V."/>
            <person name="Rippka R."/>
            <person name="Tandeau de Marsac N."/>
            <person name="Gugger M."/>
            <person name="Lockhart P.J."/>
            <person name="Allen J.F."/>
            <person name="Brune I."/>
            <person name="Maus I."/>
            <person name="Puhler A."/>
            <person name="Martin W.F."/>
        </authorList>
    </citation>
    <scope>NUCLEOTIDE SEQUENCE [LARGE SCALE GENOMIC DNA]</scope>
    <source>
        <strain evidence="2 3">PCC 7110</strain>
    </source>
</reference>
<protein>
    <recommendedName>
        <fullName evidence="1">DUF6883 domain-containing protein</fullName>
    </recommendedName>
</protein>
<name>A0A139WUL3_9CYAN</name>
<organism evidence="2 3">
    <name type="scientific">Scytonema hofmannii PCC 7110</name>
    <dbReference type="NCBI Taxonomy" id="128403"/>
    <lineage>
        <taxon>Bacteria</taxon>
        <taxon>Bacillati</taxon>
        <taxon>Cyanobacteriota</taxon>
        <taxon>Cyanophyceae</taxon>
        <taxon>Nostocales</taxon>
        <taxon>Scytonemataceae</taxon>
        <taxon>Scytonema</taxon>
    </lineage>
</organism>
<gene>
    <name evidence="2" type="ORF">WA1_41030</name>
</gene>
<dbReference type="AlphaFoldDB" id="A0A139WUL3"/>
<evidence type="ECO:0000313" key="2">
    <source>
        <dbReference type="EMBL" id="KYC36126.1"/>
    </source>
</evidence>